<dbReference type="GO" id="GO:0004029">
    <property type="term" value="F:aldehyde dehydrogenase (NAD+) activity"/>
    <property type="evidence" value="ECO:0007669"/>
    <property type="project" value="TreeGrafter"/>
</dbReference>
<organism evidence="2 3">
    <name type="scientific">Antarcticibacterium flavum</name>
    <dbReference type="NCBI Taxonomy" id="2058175"/>
    <lineage>
        <taxon>Bacteria</taxon>
        <taxon>Pseudomonadati</taxon>
        <taxon>Bacteroidota</taxon>
        <taxon>Flavobacteriia</taxon>
        <taxon>Flavobacteriales</taxon>
        <taxon>Flavobacteriaceae</taxon>
        <taxon>Antarcticibacterium</taxon>
    </lineage>
</organism>
<reference evidence="2 3" key="1">
    <citation type="submission" date="2019-06" db="EMBL/GenBank/DDBJ databases">
        <title>Complete genome sequence of Antarcticibacterium flavum KCTC 52984T from an Antarctic marine sediment.</title>
        <authorList>
            <person name="Lee Y.M."/>
            <person name="Shin S.C."/>
        </authorList>
    </citation>
    <scope>NUCLEOTIDE SEQUENCE [LARGE SCALE GENOMIC DNA]</scope>
    <source>
        <strain evidence="2 3">KCTC 52984</strain>
    </source>
</reference>
<dbReference type="Gene3D" id="3.40.50.720">
    <property type="entry name" value="NAD(P)-binding Rossmann-like Domain"/>
    <property type="match status" value="1"/>
</dbReference>
<dbReference type="CDD" id="cd05266">
    <property type="entry name" value="SDR_a4"/>
    <property type="match status" value="1"/>
</dbReference>
<dbReference type="RefSeq" id="WP_139065879.1">
    <property type="nucleotide sequence ID" value="NZ_CP040812.1"/>
</dbReference>
<dbReference type="PANTHER" id="PTHR48079:SF6">
    <property type="entry name" value="NAD(P)-BINDING DOMAIN-CONTAINING PROTEIN-RELATED"/>
    <property type="match status" value="1"/>
</dbReference>
<dbReference type="EMBL" id="CP040812">
    <property type="protein sequence ID" value="QCY69310.1"/>
    <property type="molecule type" value="Genomic_DNA"/>
</dbReference>
<proteinExistence type="predicted"/>
<dbReference type="GO" id="GO:0005737">
    <property type="term" value="C:cytoplasm"/>
    <property type="evidence" value="ECO:0007669"/>
    <property type="project" value="TreeGrafter"/>
</dbReference>
<sequence length="268" mass="29584">MNISILGCGWLGLPLAKKLVEQGHVVKGSTTTREKMDTLTAEGITPYQIKLYEDGVQGDLTAFLSDADLLIIDIPPGLRKDPDADFTARIGRLKAYIEKSGVEKVIFVSSTSVYEDREDLPEYTENDLPNASGNNSQQLMAAENILRNSEEFTTSIIRFGGLIGPGRHPVNFLAGREGIKDPQAPVNLIHQEDCIGILIALIENEIWGEILNAAYPEHPSKESYYSRVSREKNLAIPEFDQTTPSKGKIISSVVLKEKLGYEFGKGIY</sequence>
<dbReference type="AlphaFoldDB" id="A0A5B7X1Z8"/>
<evidence type="ECO:0000259" key="1">
    <source>
        <dbReference type="Pfam" id="PF13460"/>
    </source>
</evidence>
<evidence type="ECO:0000313" key="3">
    <source>
        <dbReference type="Proteomes" id="UP000309016"/>
    </source>
</evidence>
<evidence type="ECO:0000313" key="2">
    <source>
        <dbReference type="EMBL" id="QCY69310.1"/>
    </source>
</evidence>
<dbReference type="InterPro" id="IPR051783">
    <property type="entry name" value="NAD(P)-dependent_oxidoreduct"/>
</dbReference>
<dbReference type="Pfam" id="PF13460">
    <property type="entry name" value="NAD_binding_10"/>
    <property type="match status" value="1"/>
</dbReference>
<name>A0A5B7X1Z8_9FLAO</name>
<keyword evidence="3" id="KW-1185">Reference proteome</keyword>
<accession>A0A5B7X1Z8</accession>
<gene>
    <name evidence="2" type="ORF">FHG64_07835</name>
</gene>
<dbReference type="Proteomes" id="UP000309016">
    <property type="component" value="Chromosome"/>
</dbReference>
<protein>
    <submittedName>
        <fullName evidence="2">SDR family oxidoreductase</fullName>
    </submittedName>
</protein>
<feature type="domain" description="NAD(P)-binding" evidence="1">
    <location>
        <begin position="9"/>
        <end position="180"/>
    </location>
</feature>
<dbReference type="InterPro" id="IPR016040">
    <property type="entry name" value="NAD(P)-bd_dom"/>
</dbReference>
<dbReference type="KEGG" id="afla:FHG64_07835"/>
<dbReference type="SUPFAM" id="SSF51735">
    <property type="entry name" value="NAD(P)-binding Rossmann-fold domains"/>
    <property type="match status" value="1"/>
</dbReference>
<dbReference type="OrthoDB" id="751203at2"/>
<dbReference type="PANTHER" id="PTHR48079">
    <property type="entry name" value="PROTEIN YEEZ"/>
    <property type="match status" value="1"/>
</dbReference>
<dbReference type="InterPro" id="IPR036291">
    <property type="entry name" value="NAD(P)-bd_dom_sf"/>
</dbReference>